<name>A0A501QE74_9FLAO</name>
<dbReference type="OrthoDB" id="1189226at2"/>
<reference evidence="2 3" key="1">
    <citation type="submission" date="2019-06" db="EMBL/GenBank/DDBJ databases">
        <title>Flavobacterium sp. MaA-Y11 from geoumgang.</title>
        <authorList>
            <person name="Jeong S."/>
        </authorList>
    </citation>
    <scope>NUCLEOTIDE SEQUENCE [LARGE SCALE GENOMIC DNA]</scope>
    <source>
        <strain evidence="2 3">MaA-Y11</strain>
    </source>
</reference>
<accession>A0A501QE74</accession>
<gene>
    <name evidence="2" type="ORF">FJA49_06845</name>
</gene>
<dbReference type="AlphaFoldDB" id="A0A501QE74"/>
<dbReference type="Proteomes" id="UP000319175">
    <property type="component" value="Unassembled WGS sequence"/>
</dbReference>
<organism evidence="2 3">
    <name type="scientific">Flavobacterium microcysteis</name>
    <dbReference type="NCBI Taxonomy" id="2596891"/>
    <lineage>
        <taxon>Bacteria</taxon>
        <taxon>Pseudomonadati</taxon>
        <taxon>Bacteroidota</taxon>
        <taxon>Flavobacteriia</taxon>
        <taxon>Flavobacteriales</taxon>
        <taxon>Flavobacteriaceae</taxon>
        <taxon>Flavobacterium</taxon>
    </lineage>
</organism>
<dbReference type="RefSeq" id="WP_140000189.1">
    <property type="nucleotide sequence ID" value="NZ_VFJE01000052.1"/>
</dbReference>
<reference evidence="2 3" key="2">
    <citation type="submission" date="2019-06" db="EMBL/GenBank/DDBJ databases">
        <authorList>
            <person name="Seo Y."/>
        </authorList>
    </citation>
    <scope>NUCLEOTIDE SEQUENCE [LARGE SCALE GENOMIC DNA]</scope>
    <source>
        <strain evidence="2 3">MaA-Y11</strain>
    </source>
</reference>
<sequence length="198" mass="23303">METKNMVIEYLTDLQDFAFIEYDGTIITNKPISVEDILELEKQFNNGKIFPKALRELLFLAGSSCKLLDYSIFSSQREIQESIIEDLKNDGLEMKRPYYVLEIYDAGSTFYFVYLDEGDNPIVYVAKNEYEKLEFIKIADSLSAFLSNLIKSNKEDIERKNDYLKFLEDERERDLQKTPETVYSIIKKWIKAIYNKKS</sequence>
<proteinExistence type="predicted"/>
<dbReference type="InterPro" id="IPR018958">
    <property type="entry name" value="Knr4/Smi1-like_dom"/>
</dbReference>
<protein>
    <submittedName>
        <fullName evidence="2">SMI1/KNR4 family protein</fullName>
    </submittedName>
</protein>
<dbReference type="InterPro" id="IPR037883">
    <property type="entry name" value="Knr4/Smi1-like_sf"/>
</dbReference>
<dbReference type="SUPFAM" id="SSF160631">
    <property type="entry name" value="SMI1/KNR4-like"/>
    <property type="match status" value="1"/>
</dbReference>
<feature type="domain" description="Knr4/Smi1-like" evidence="1">
    <location>
        <begin position="31"/>
        <end position="147"/>
    </location>
</feature>
<keyword evidence="3" id="KW-1185">Reference proteome</keyword>
<comment type="caution">
    <text evidence="2">The sequence shown here is derived from an EMBL/GenBank/DDBJ whole genome shotgun (WGS) entry which is preliminary data.</text>
</comment>
<evidence type="ECO:0000259" key="1">
    <source>
        <dbReference type="Pfam" id="PF09346"/>
    </source>
</evidence>
<dbReference type="EMBL" id="VFJE01000052">
    <property type="protein sequence ID" value="TPD70652.1"/>
    <property type="molecule type" value="Genomic_DNA"/>
</dbReference>
<evidence type="ECO:0000313" key="2">
    <source>
        <dbReference type="EMBL" id="TPD70652.1"/>
    </source>
</evidence>
<dbReference type="Gene3D" id="3.40.1580.10">
    <property type="entry name" value="SMI1/KNR4-like"/>
    <property type="match status" value="1"/>
</dbReference>
<evidence type="ECO:0000313" key="3">
    <source>
        <dbReference type="Proteomes" id="UP000319175"/>
    </source>
</evidence>
<dbReference type="Pfam" id="PF09346">
    <property type="entry name" value="SMI1_KNR4"/>
    <property type="match status" value="1"/>
</dbReference>